<name>A0A951PLA2_9CYAN</name>
<dbReference type="SUPFAM" id="SSF55729">
    <property type="entry name" value="Acyl-CoA N-acyltransferases (Nat)"/>
    <property type="match status" value="1"/>
</dbReference>
<dbReference type="Proteomes" id="UP000753908">
    <property type="component" value="Unassembled WGS sequence"/>
</dbReference>
<dbReference type="InterPro" id="IPR016181">
    <property type="entry name" value="Acyl_CoA_acyltransferase"/>
</dbReference>
<protein>
    <submittedName>
        <fullName evidence="2">GNAT family N-acetyltransferase</fullName>
    </submittedName>
</protein>
<dbReference type="InterPro" id="IPR000182">
    <property type="entry name" value="GNAT_dom"/>
</dbReference>
<dbReference type="PANTHER" id="PTHR43792">
    <property type="entry name" value="GNAT FAMILY, PUTATIVE (AFU_ORTHOLOGUE AFUA_3G00765)-RELATED-RELATED"/>
    <property type="match status" value="1"/>
</dbReference>
<reference evidence="2" key="2">
    <citation type="journal article" date="2022" name="Microbiol. Resour. Announc.">
        <title>Metagenome Sequencing to Explore Phylogenomics of Terrestrial Cyanobacteria.</title>
        <authorList>
            <person name="Ward R.D."/>
            <person name="Stajich J.E."/>
            <person name="Johansen J.R."/>
            <person name="Huntemann M."/>
            <person name="Clum A."/>
            <person name="Foster B."/>
            <person name="Foster B."/>
            <person name="Roux S."/>
            <person name="Palaniappan K."/>
            <person name="Varghese N."/>
            <person name="Mukherjee S."/>
            <person name="Reddy T.B.K."/>
            <person name="Daum C."/>
            <person name="Copeland A."/>
            <person name="Chen I.A."/>
            <person name="Ivanova N.N."/>
            <person name="Kyrpides N.C."/>
            <person name="Shapiro N."/>
            <person name="Eloe-Fadrosh E.A."/>
            <person name="Pietrasiak N."/>
        </authorList>
    </citation>
    <scope>NUCLEOTIDE SEQUENCE</scope>
    <source>
        <strain evidence="2">CPER-KK1</strain>
    </source>
</reference>
<dbReference type="GO" id="GO:0016747">
    <property type="term" value="F:acyltransferase activity, transferring groups other than amino-acyl groups"/>
    <property type="evidence" value="ECO:0007669"/>
    <property type="project" value="InterPro"/>
</dbReference>
<evidence type="ECO:0000313" key="2">
    <source>
        <dbReference type="EMBL" id="MBW4546020.1"/>
    </source>
</evidence>
<dbReference type="Gene3D" id="3.40.630.30">
    <property type="match status" value="1"/>
</dbReference>
<evidence type="ECO:0000259" key="1">
    <source>
        <dbReference type="PROSITE" id="PS51186"/>
    </source>
</evidence>
<reference evidence="2" key="1">
    <citation type="submission" date="2021-05" db="EMBL/GenBank/DDBJ databases">
        <authorList>
            <person name="Pietrasiak N."/>
            <person name="Ward R."/>
            <person name="Stajich J.E."/>
            <person name="Kurbessoian T."/>
        </authorList>
    </citation>
    <scope>NUCLEOTIDE SEQUENCE</scope>
    <source>
        <strain evidence="2">CPER-KK1</strain>
    </source>
</reference>
<dbReference type="AlphaFoldDB" id="A0A951PLA2"/>
<accession>A0A951PLA2</accession>
<proteinExistence type="predicted"/>
<sequence>MKVFLETQRLILRQFTEDDADHLFELDSDREVIRFTNIGLINGGDPIDTDYEAIKSKILPKFINYYENYEGYGFWAVIEKPSNEFIGWFHLRPALDNITVHVNNENEIELGYRLRKVAWGKGYATEGSRSLIVKGCCELDTQRIVSTALASNAASIRVMEKAGLKFEQTFIHQVTNQEAVKYALNKDEFEPEKYRQ</sequence>
<comment type="caution">
    <text evidence="2">The sequence shown here is derived from an EMBL/GenBank/DDBJ whole genome shotgun (WGS) entry which is preliminary data.</text>
</comment>
<feature type="domain" description="N-acetyltransferase" evidence="1">
    <location>
        <begin position="10"/>
        <end position="187"/>
    </location>
</feature>
<dbReference type="PANTHER" id="PTHR43792:SF1">
    <property type="entry name" value="N-ACETYLTRANSFERASE DOMAIN-CONTAINING PROTEIN"/>
    <property type="match status" value="1"/>
</dbReference>
<organism evidence="2 3">
    <name type="scientific">Symplocastrum torsivum CPER-KK1</name>
    <dbReference type="NCBI Taxonomy" id="450513"/>
    <lineage>
        <taxon>Bacteria</taxon>
        <taxon>Bacillati</taxon>
        <taxon>Cyanobacteriota</taxon>
        <taxon>Cyanophyceae</taxon>
        <taxon>Oscillatoriophycideae</taxon>
        <taxon>Oscillatoriales</taxon>
        <taxon>Microcoleaceae</taxon>
        <taxon>Symplocastrum</taxon>
    </lineage>
</organism>
<evidence type="ECO:0000313" key="3">
    <source>
        <dbReference type="Proteomes" id="UP000753908"/>
    </source>
</evidence>
<dbReference type="InterPro" id="IPR051531">
    <property type="entry name" value="N-acetyltransferase"/>
</dbReference>
<gene>
    <name evidence="2" type="ORF">KME25_16465</name>
</gene>
<dbReference type="Pfam" id="PF13302">
    <property type="entry name" value="Acetyltransf_3"/>
    <property type="match status" value="1"/>
</dbReference>
<dbReference type="PROSITE" id="PS51186">
    <property type="entry name" value="GNAT"/>
    <property type="match status" value="1"/>
</dbReference>
<dbReference type="EMBL" id="JAHHIF010000020">
    <property type="protein sequence ID" value="MBW4546020.1"/>
    <property type="molecule type" value="Genomic_DNA"/>
</dbReference>